<evidence type="ECO:0000256" key="1">
    <source>
        <dbReference type="SAM" id="Phobius"/>
    </source>
</evidence>
<keyword evidence="1" id="KW-0812">Transmembrane</keyword>
<keyword evidence="1" id="KW-0472">Membrane</keyword>
<feature type="transmembrane region" description="Helical" evidence="1">
    <location>
        <begin position="51"/>
        <end position="69"/>
    </location>
</feature>
<dbReference type="Pfam" id="PF24124">
    <property type="entry name" value="YphA"/>
    <property type="match status" value="1"/>
</dbReference>
<protein>
    <submittedName>
        <fullName evidence="2">Uncharacterized protein</fullName>
    </submittedName>
</protein>
<dbReference type="Proteomes" id="UP000626844">
    <property type="component" value="Unassembled WGS sequence"/>
</dbReference>
<organism evidence="2 3">
    <name type="scientific">Metabacillus arenae</name>
    <dbReference type="NCBI Taxonomy" id="2771434"/>
    <lineage>
        <taxon>Bacteria</taxon>
        <taxon>Bacillati</taxon>
        <taxon>Bacillota</taxon>
        <taxon>Bacilli</taxon>
        <taxon>Bacillales</taxon>
        <taxon>Bacillaceae</taxon>
        <taxon>Metabacillus</taxon>
    </lineage>
</organism>
<feature type="transmembrane region" description="Helical" evidence="1">
    <location>
        <begin position="6"/>
        <end position="21"/>
    </location>
</feature>
<dbReference type="RefSeq" id="WP_191154582.1">
    <property type="nucleotide sequence ID" value="NZ_JACXAI010000001.1"/>
</dbReference>
<reference evidence="2" key="1">
    <citation type="submission" date="2020-09" db="EMBL/GenBank/DDBJ databases">
        <title>A novel bacterium of genus Bacillus, isolated from South China Sea.</title>
        <authorList>
            <person name="Huang H."/>
            <person name="Mo K."/>
            <person name="Hu Y."/>
        </authorList>
    </citation>
    <scope>NUCLEOTIDE SEQUENCE</scope>
    <source>
        <strain evidence="2">IB182487</strain>
    </source>
</reference>
<feature type="transmembrane region" description="Helical" evidence="1">
    <location>
        <begin position="76"/>
        <end position="95"/>
    </location>
</feature>
<gene>
    <name evidence="2" type="ORF">IC621_00155</name>
</gene>
<feature type="transmembrane region" description="Helical" evidence="1">
    <location>
        <begin position="130"/>
        <end position="148"/>
    </location>
</feature>
<accession>A0A926NI90</accession>
<dbReference type="EMBL" id="JACXAI010000001">
    <property type="protein sequence ID" value="MBD1378627.1"/>
    <property type="molecule type" value="Genomic_DNA"/>
</dbReference>
<keyword evidence="3" id="KW-1185">Reference proteome</keyword>
<keyword evidence="1" id="KW-1133">Transmembrane helix</keyword>
<dbReference type="InterPro" id="IPR014617">
    <property type="entry name" value="YphA_Bacsu"/>
</dbReference>
<proteinExistence type="predicted"/>
<feature type="transmembrane region" description="Helical" evidence="1">
    <location>
        <begin position="101"/>
        <end position="123"/>
    </location>
</feature>
<dbReference type="PIRSF" id="PIRSF036710">
    <property type="entry name" value="YphA_Bacsu"/>
    <property type="match status" value="1"/>
</dbReference>
<name>A0A926NI90_9BACI</name>
<sequence>MEGTIYYWLMWAGWITATFLLKKNKQRTFISLFILLNIIVSPHFVKIHSFYVNSSYFLFFFISLIILSAGKYSRTFRNLLLGTGLSFGYAGILLFELYDPVWFFIESKWLLSFLIGGFCIYFMESFFARVSLFYLSICQGEFLFYLVISKFQGRLEVGAFPFLDLAAVGSLFLFAWTMYETIAIMFDQQIQKTTKEKQG</sequence>
<evidence type="ECO:0000313" key="2">
    <source>
        <dbReference type="EMBL" id="MBD1378627.1"/>
    </source>
</evidence>
<dbReference type="AlphaFoldDB" id="A0A926NI90"/>
<feature type="transmembrane region" description="Helical" evidence="1">
    <location>
        <begin position="160"/>
        <end position="179"/>
    </location>
</feature>
<comment type="caution">
    <text evidence="2">The sequence shown here is derived from an EMBL/GenBank/DDBJ whole genome shotgun (WGS) entry which is preliminary data.</text>
</comment>
<feature type="transmembrane region" description="Helical" evidence="1">
    <location>
        <begin position="28"/>
        <end position="45"/>
    </location>
</feature>
<evidence type="ECO:0000313" key="3">
    <source>
        <dbReference type="Proteomes" id="UP000626844"/>
    </source>
</evidence>